<organism evidence="3 4">
    <name type="scientific">Hericium alpestre</name>
    <dbReference type="NCBI Taxonomy" id="135208"/>
    <lineage>
        <taxon>Eukaryota</taxon>
        <taxon>Fungi</taxon>
        <taxon>Dikarya</taxon>
        <taxon>Basidiomycota</taxon>
        <taxon>Agaricomycotina</taxon>
        <taxon>Agaricomycetes</taxon>
        <taxon>Russulales</taxon>
        <taxon>Hericiaceae</taxon>
        <taxon>Hericium</taxon>
    </lineage>
</organism>
<feature type="region of interest" description="Disordered" evidence="1">
    <location>
        <begin position="313"/>
        <end position="404"/>
    </location>
</feature>
<evidence type="ECO:0000259" key="2">
    <source>
        <dbReference type="Pfam" id="PF03184"/>
    </source>
</evidence>
<feature type="region of interest" description="Disordered" evidence="1">
    <location>
        <begin position="171"/>
        <end position="260"/>
    </location>
</feature>
<gene>
    <name evidence="3" type="ORF">EWM64_g8344</name>
</gene>
<feature type="compositionally biased region" description="Low complexity" evidence="1">
    <location>
        <begin position="239"/>
        <end position="251"/>
    </location>
</feature>
<feature type="region of interest" description="Disordered" evidence="1">
    <location>
        <begin position="885"/>
        <end position="924"/>
    </location>
</feature>
<feature type="compositionally biased region" description="Basic and acidic residues" evidence="1">
    <location>
        <begin position="374"/>
        <end position="392"/>
    </location>
</feature>
<proteinExistence type="predicted"/>
<feature type="compositionally biased region" description="Basic and acidic residues" evidence="1">
    <location>
        <begin position="341"/>
        <end position="350"/>
    </location>
</feature>
<feature type="non-terminal residue" evidence="3">
    <location>
        <position position="1"/>
    </location>
</feature>
<accession>A0A4Y9ZQ97</accession>
<comment type="caution">
    <text evidence="3">The sequence shown here is derived from an EMBL/GenBank/DDBJ whole genome shotgun (WGS) entry which is preliminary data.</text>
</comment>
<feature type="domain" description="DDE-1" evidence="2">
    <location>
        <begin position="641"/>
        <end position="837"/>
    </location>
</feature>
<name>A0A4Y9ZQ97_9AGAM</name>
<reference evidence="3 4" key="1">
    <citation type="submission" date="2019-02" db="EMBL/GenBank/DDBJ databases">
        <title>Genome sequencing of the rare red list fungi Hericium alpestre (H. flagellum).</title>
        <authorList>
            <person name="Buettner E."/>
            <person name="Kellner H."/>
        </authorList>
    </citation>
    <scope>NUCLEOTIDE SEQUENCE [LARGE SCALE GENOMIC DNA]</scope>
    <source>
        <strain evidence="3 4">DSM 108284</strain>
    </source>
</reference>
<feature type="compositionally biased region" description="Polar residues" evidence="1">
    <location>
        <begin position="186"/>
        <end position="197"/>
    </location>
</feature>
<dbReference type="OrthoDB" id="3341102at2759"/>
<feature type="compositionally biased region" description="Basic and acidic residues" evidence="1">
    <location>
        <begin position="215"/>
        <end position="231"/>
    </location>
</feature>
<feature type="compositionally biased region" description="Acidic residues" evidence="1">
    <location>
        <begin position="911"/>
        <end position="924"/>
    </location>
</feature>
<sequence>YPFLLDDLDWSSFDRNNAGSLTHLQELGESIRDSSCSRIIAPLHVGNNNHFAAVEIDFAKRTISYGDSLEFAPKDLDVRGIRTFSEKLNTTLDAIIETLPHSMQDDGFSCPDCTWNTSERALWPATHPWSPPTKHLERAEYALLLATQLAGAYTLSDFGLTDDIIRSRHDGRRRAATLTRSRSHTYDSPSTPSTDMDGSSEFELVGYESSDDGDSGCHHIGDSKSDLRESTDGDTIEIPSSPSSDLCSTSPETTFPTRLTLPDRPALSQVSRAQHTKLTDYFVPISRAEAEKIRLATARQRKEDEADQIKFVQQREEMKRLGKQERKRQQNRERKRRQRERLRAEKKQARLLDMNAVLGQPHQDTSAASSNPAEKSRPYREFKELAREDRDPRGRKRKHGAQVAKRENWTNPLLFEQIINAGREAGPHLSATEIVKILQRRNPVHFARLTSQVLGRYIERPIDGLPRWKESILQRVEHGMKPGGQTTRSGVLSNRPELVELIKTQLTLLRKAGIPVNVRSARGIMLAHIEHHAPELLHATAQDGSHFRCSDAYVRKFLYEHLRWVPRTPTRTAQNTPDDVVEKLWELFLRLALVIRDAGIRHPALVVNFDQTGVIVASTDSRTFEVEGSKQVSVVNKEEKRAWTAVVAVSANGDVLPTQIVMKGGTERSLPSSKSSCYAEAKDLGFIFSYNPANYWSSLPLMEEYLDKIVVPFFTRQKASFGYPEDQECIVLLDCWSVHRSQDFRELVRRRWPWNRLQYVPGGMTGLAQPCDVGIQRPYKLSIKKSQLQDIIDETLSHLEDGGQASDLQLDTRIGTLRNRSVSWFVKAWHDINHADFVKKAFEHCIVRDGFNLSFESLISPAALKVLRELPCTDKELWAKISGMSSDELDNDGDMPESGINLSKDDNECPFSEEDLDDGSDDSALEPSVLMAQMLSVAVDADQVPGLADELEPGEVAVPNPEDLGRGKRRKLANKKCAGFINH</sequence>
<dbReference type="EMBL" id="SFCI01001477">
    <property type="protein sequence ID" value="TFY75668.1"/>
    <property type="molecule type" value="Genomic_DNA"/>
</dbReference>
<evidence type="ECO:0000313" key="3">
    <source>
        <dbReference type="EMBL" id="TFY75668.1"/>
    </source>
</evidence>
<protein>
    <recommendedName>
        <fullName evidence="2">DDE-1 domain-containing protein</fullName>
    </recommendedName>
</protein>
<dbReference type="AlphaFoldDB" id="A0A4Y9ZQ97"/>
<feature type="compositionally biased region" description="Polar residues" evidence="1">
    <location>
        <begin position="362"/>
        <end position="373"/>
    </location>
</feature>
<evidence type="ECO:0000313" key="4">
    <source>
        <dbReference type="Proteomes" id="UP000298061"/>
    </source>
</evidence>
<dbReference type="Pfam" id="PF03184">
    <property type="entry name" value="DDE_1"/>
    <property type="match status" value="1"/>
</dbReference>
<dbReference type="GO" id="GO:0003676">
    <property type="term" value="F:nucleic acid binding"/>
    <property type="evidence" value="ECO:0007669"/>
    <property type="project" value="InterPro"/>
</dbReference>
<feature type="compositionally biased region" description="Basic and acidic residues" evidence="1">
    <location>
        <begin position="313"/>
        <end position="332"/>
    </location>
</feature>
<keyword evidence="4" id="KW-1185">Reference proteome</keyword>
<evidence type="ECO:0000256" key="1">
    <source>
        <dbReference type="SAM" id="MobiDB-lite"/>
    </source>
</evidence>
<dbReference type="InterPro" id="IPR004875">
    <property type="entry name" value="DDE_SF_endonuclease_dom"/>
</dbReference>
<dbReference type="Proteomes" id="UP000298061">
    <property type="component" value="Unassembled WGS sequence"/>
</dbReference>